<dbReference type="Gene3D" id="3.40.50.300">
    <property type="entry name" value="P-loop containing nucleotide triphosphate hydrolases"/>
    <property type="match status" value="1"/>
</dbReference>
<dbReference type="InterPro" id="IPR027417">
    <property type="entry name" value="P-loop_NTPase"/>
</dbReference>
<dbReference type="EMBL" id="QOUI01000003">
    <property type="protein sequence ID" value="RCK70338.1"/>
    <property type="molecule type" value="Genomic_DNA"/>
</dbReference>
<dbReference type="FunFam" id="3.40.50.300:FF:000042">
    <property type="entry name" value="Maltose/maltodextrin ABC transporter, ATP-binding protein"/>
    <property type="match status" value="1"/>
</dbReference>
<dbReference type="GO" id="GO:0055052">
    <property type="term" value="C:ATP-binding cassette (ABC) transporter complex, substrate-binding subunit-containing"/>
    <property type="evidence" value="ECO:0007669"/>
    <property type="project" value="TreeGrafter"/>
</dbReference>
<evidence type="ECO:0000259" key="7">
    <source>
        <dbReference type="PROSITE" id="PS50893"/>
    </source>
</evidence>
<dbReference type="InterPro" id="IPR008995">
    <property type="entry name" value="Mo/tungstate-bd_C_term_dom"/>
</dbReference>
<dbReference type="InterPro" id="IPR003593">
    <property type="entry name" value="AAA+_ATPase"/>
</dbReference>
<name>A0A367YWY8_9ACTN</name>
<dbReference type="PROSITE" id="PS00211">
    <property type="entry name" value="ABC_TRANSPORTER_1"/>
    <property type="match status" value="1"/>
</dbReference>
<dbReference type="RefSeq" id="WP_114125880.1">
    <property type="nucleotide sequence ID" value="NZ_QOUI01000003.1"/>
</dbReference>
<accession>A0A367YWY8</accession>
<dbReference type="InterPro" id="IPR017871">
    <property type="entry name" value="ABC_transporter-like_CS"/>
</dbReference>
<dbReference type="SMART" id="SM00382">
    <property type="entry name" value="AAA"/>
    <property type="match status" value="1"/>
</dbReference>
<keyword evidence="5" id="KW-1278">Translocase</keyword>
<protein>
    <submittedName>
        <fullName evidence="8">ABC transporter ATP-binding protein</fullName>
    </submittedName>
</protein>
<evidence type="ECO:0000256" key="4">
    <source>
        <dbReference type="ARBA" id="ARBA00022840"/>
    </source>
</evidence>
<organism evidence="8 9">
    <name type="scientific">Desertihabitans brevis</name>
    <dbReference type="NCBI Taxonomy" id="2268447"/>
    <lineage>
        <taxon>Bacteria</taxon>
        <taxon>Bacillati</taxon>
        <taxon>Actinomycetota</taxon>
        <taxon>Actinomycetes</taxon>
        <taxon>Propionibacteriales</taxon>
        <taxon>Propionibacteriaceae</taxon>
        <taxon>Desertihabitans</taxon>
    </lineage>
</organism>
<gene>
    <name evidence="8" type="ORF">DT076_06710</name>
</gene>
<evidence type="ECO:0000256" key="1">
    <source>
        <dbReference type="ARBA" id="ARBA00022448"/>
    </source>
</evidence>
<keyword evidence="4 8" id="KW-0067">ATP-binding</keyword>
<dbReference type="GO" id="GO:0016887">
    <property type="term" value="F:ATP hydrolysis activity"/>
    <property type="evidence" value="ECO:0007669"/>
    <property type="project" value="InterPro"/>
</dbReference>
<dbReference type="Pfam" id="PF00005">
    <property type="entry name" value="ABC_tran"/>
    <property type="match status" value="1"/>
</dbReference>
<evidence type="ECO:0000256" key="2">
    <source>
        <dbReference type="ARBA" id="ARBA00022475"/>
    </source>
</evidence>
<dbReference type="Gene3D" id="2.40.50.100">
    <property type="match status" value="1"/>
</dbReference>
<evidence type="ECO:0000313" key="9">
    <source>
        <dbReference type="Proteomes" id="UP000252770"/>
    </source>
</evidence>
<proteinExistence type="predicted"/>
<dbReference type="PROSITE" id="PS50893">
    <property type="entry name" value="ABC_TRANSPORTER_2"/>
    <property type="match status" value="1"/>
</dbReference>
<dbReference type="GO" id="GO:0005524">
    <property type="term" value="F:ATP binding"/>
    <property type="evidence" value="ECO:0007669"/>
    <property type="project" value="UniProtKB-KW"/>
</dbReference>
<sequence>MSTAPASRLQMQELTKRYGTTTALDRVDLDVPPGSFTAVVGPSGCGKTTLLRLLSGLEPATSGALLADGRDLTRVPAGERGVAMVFQDYALYPHMDVAANISFGLRLQARRRRGAGPDRATIARRTREVAELLELGELLHRRPDQLSGGQRQRVALARAVVRRPPVLLLDEPLAALDAQLRASARAGLQRLHREIGATVVMVTHDQHEAMTMSDHLVVMKDGRVVQAARPQEVYAAPVDRFVATFVGSPPMNLRPGPGDGVLGWRAEDGRLLAPGEEAPAGHLLVEGTAELCEFTGSAQDVVCHDGTTSFTLRQQSGTRWLQAGEPVRCAVAPQRLHHFDRDGRRTG</sequence>
<keyword evidence="1" id="KW-0813">Transport</keyword>
<dbReference type="Proteomes" id="UP000252770">
    <property type="component" value="Unassembled WGS sequence"/>
</dbReference>
<dbReference type="SUPFAM" id="SSF50331">
    <property type="entry name" value="MOP-like"/>
    <property type="match status" value="1"/>
</dbReference>
<comment type="caution">
    <text evidence="8">The sequence shown here is derived from an EMBL/GenBank/DDBJ whole genome shotgun (WGS) entry which is preliminary data.</text>
</comment>
<dbReference type="InterPro" id="IPR003439">
    <property type="entry name" value="ABC_transporter-like_ATP-bd"/>
</dbReference>
<keyword evidence="2" id="KW-1003">Cell membrane</keyword>
<reference evidence="8 9" key="1">
    <citation type="submission" date="2018-07" db="EMBL/GenBank/DDBJ databases">
        <title>Desertimonas flava gen. nov. sp. nov.</title>
        <authorList>
            <person name="Liu S."/>
        </authorList>
    </citation>
    <scope>NUCLEOTIDE SEQUENCE [LARGE SCALE GENOMIC DNA]</scope>
    <source>
        <strain evidence="8 9">16Sb5-5</strain>
    </source>
</reference>
<dbReference type="PANTHER" id="PTHR43875">
    <property type="entry name" value="MALTODEXTRIN IMPORT ATP-BINDING PROTEIN MSMX"/>
    <property type="match status" value="1"/>
</dbReference>
<evidence type="ECO:0000256" key="3">
    <source>
        <dbReference type="ARBA" id="ARBA00022741"/>
    </source>
</evidence>
<keyword evidence="6" id="KW-0472">Membrane</keyword>
<dbReference type="SUPFAM" id="SSF52540">
    <property type="entry name" value="P-loop containing nucleoside triphosphate hydrolases"/>
    <property type="match status" value="1"/>
</dbReference>
<keyword evidence="3" id="KW-0547">Nucleotide-binding</keyword>
<evidence type="ECO:0000256" key="5">
    <source>
        <dbReference type="ARBA" id="ARBA00022967"/>
    </source>
</evidence>
<evidence type="ECO:0000256" key="6">
    <source>
        <dbReference type="ARBA" id="ARBA00023136"/>
    </source>
</evidence>
<dbReference type="InterPro" id="IPR047641">
    <property type="entry name" value="ABC_transpr_MalK/UgpC-like"/>
</dbReference>
<dbReference type="AlphaFoldDB" id="A0A367YWY8"/>
<dbReference type="PANTHER" id="PTHR43875:SF15">
    <property type="entry name" value="TREHALOSE IMPORT ATP-BINDING PROTEIN SUGC"/>
    <property type="match status" value="1"/>
</dbReference>
<feature type="domain" description="ABC transporter" evidence="7">
    <location>
        <begin position="9"/>
        <end position="246"/>
    </location>
</feature>
<evidence type="ECO:0000313" key="8">
    <source>
        <dbReference type="EMBL" id="RCK70338.1"/>
    </source>
</evidence>
<dbReference type="GO" id="GO:0140359">
    <property type="term" value="F:ABC-type transporter activity"/>
    <property type="evidence" value="ECO:0007669"/>
    <property type="project" value="UniProtKB-ARBA"/>
</dbReference>
<keyword evidence="9" id="KW-1185">Reference proteome</keyword>